<keyword evidence="2" id="KW-0804">Transcription</keyword>
<evidence type="ECO:0000313" key="5">
    <source>
        <dbReference type="Proteomes" id="UP001141806"/>
    </source>
</evidence>
<dbReference type="InterPro" id="IPR003690">
    <property type="entry name" value="MTERF"/>
</dbReference>
<sequence>MLHQILLMRYTSVLRSLCVGLHELGWVLDSSTHFYFIRSHSLCSISKATNLSSFTLDYLVNSCGLSRESALKASQRIVIKNTTRSDSVLALFSNYGFTKTQISKLIARNPRLILAKPEKTLKPKLEFLSEIGISGPNLAKIIGDSNILRISLERAIIPSLNFLRIFLTTDGDIALTLSRLKWNNALREIMGPNIETLRNHGLPDSSISKLLLLQPRLLAFKVDHFEEMVLRTKELGIDPLSLMFVHGLRTVSSLSKPKWEMKLSNFRSFGWSEDEITSLFRKQPSCLSRSVEQMSTRLDFFMNRLNWTVADILKNPILLLLSFEKRIVRRLSILQILINDGLLKKTNIPPGLMMTEAQFLDKFVMQYQKELPQLLKL</sequence>
<dbReference type="OrthoDB" id="637682at2759"/>
<accession>A0A9Q0QS31</accession>
<dbReference type="GO" id="GO:0003676">
    <property type="term" value="F:nucleic acid binding"/>
    <property type="evidence" value="ECO:0007669"/>
    <property type="project" value="InterPro"/>
</dbReference>
<dbReference type="PANTHER" id="PTHR13068">
    <property type="entry name" value="CGI-12 PROTEIN-RELATED"/>
    <property type="match status" value="1"/>
</dbReference>
<dbReference type="FunFam" id="1.25.70.10:FF:000001">
    <property type="entry name" value="Mitochondrial transcription termination factor-like"/>
    <property type="match status" value="1"/>
</dbReference>
<dbReference type="AlphaFoldDB" id="A0A9Q0QS31"/>
<reference evidence="4" key="1">
    <citation type="journal article" date="2023" name="Plant J.">
        <title>The genome of the king protea, Protea cynaroides.</title>
        <authorList>
            <person name="Chang J."/>
            <person name="Duong T.A."/>
            <person name="Schoeman C."/>
            <person name="Ma X."/>
            <person name="Roodt D."/>
            <person name="Barker N."/>
            <person name="Li Z."/>
            <person name="Van de Peer Y."/>
            <person name="Mizrachi E."/>
        </authorList>
    </citation>
    <scope>NUCLEOTIDE SEQUENCE</scope>
    <source>
        <tissue evidence="4">Young leaves</tissue>
    </source>
</reference>
<keyword evidence="3" id="KW-0809">Transit peptide</keyword>
<dbReference type="GO" id="GO:0006353">
    <property type="term" value="P:DNA-templated transcription termination"/>
    <property type="evidence" value="ECO:0007669"/>
    <property type="project" value="UniProtKB-KW"/>
</dbReference>
<dbReference type="PANTHER" id="PTHR13068:SF236">
    <property type="entry name" value="OS02G0749800 PROTEIN"/>
    <property type="match status" value="1"/>
</dbReference>
<dbReference type="Gene3D" id="1.25.70.10">
    <property type="entry name" value="Transcription termination factor 3, mitochondrial"/>
    <property type="match status" value="1"/>
</dbReference>
<dbReference type="Pfam" id="PF02536">
    <property type="entry name" value="mTERF"/>
    <property type="match status" value="2"/>
</dbReference>
<protein>
    <submittedName>
        <fullName evidence="4">Uncharacterized protein</fullName>
    </submittedName>
</protein>
<evidence type="ECO:0000256" key="1">
    <source>
        <dbReference type="ARBA" id="ARBA00007692"/>
    </source>
</evidence>
<dbReference type="Proteomes" id="UP001141806">
    <property type="component" value="Unassembled WGS sequence"/>
</dbReference>
<organism evidence="4 5">
    <name type="scientific">Protea cynaroides</name>
    <dbReference type="NCBI Taxonomy" id="273540"/>
    <lineage>
        <taxon>Eukaryota</taxon>
        <taxon>Viridiplantae</taxon>
        <taxon>Streptophyta</taxon>
        <taxon>Embryophyta</taxon>
        <taxon>Tracheophyta</taxon>
        <taxon>Spermatophyta</taxon>
        <taxon>Magnoliopsida</taxon>
        <taxon>Proteales</taxon>
        <taxon>Proteaceae</taxon>
        <taxon>Protea</taxon>
    </lineage>
</organism>
<keyword evidence="5" id="KW-1185">Reference proteome</keyword>
<proteinExistence type="inferred from homology"/>
<comment type="caution">
    <text evidence="4">The sequence shown here is derived from an EMBL/GenBank/DDBJ whole genome shotgun (WGS) entry which is preliminary data.</text>
</comment>
<keyword evidence="2" id="KW-0806">Transcription termination</keyword>
<keyword evidence="2" id="KW-0805">Transcription regulation</keyword>
<evidence type="ECO:0000256" key="2">
    <source>
        <dbReference type="ARBA" id="ARBA00022472"/>
    </source>
</evidence>
<name>A0A9Q0QS31_9MAGN</name>
<evidence type="ECO:0000256" key="3">
    <source>
        <dbReference type="ARBA" id="ARBA00022946"/>
    </source>
</evidence>
<gene>
    <name evidence="4" type="ORF">NE237_002907</name>
</gene>
<dbReference type="SMART" id="SM00733">
    <property type="entry name" value="Mterf"/>
    <property type="match status" value="6"/>
</dbReference>
<evidence type="ECO:0000313" key="4">
    <source>
        <dbReference type="EMBL" id="KAJ4969808.1"/>
    </source>
</evidence>
<comment type="similarity">
    <text evidence="1">Belongs to the mTERF family.</text>
</comment>
<dbReference type="EMBL" id="JAMYWD010000005">
    <property type="protein sequence ID" value="KAJ4969808.1"/>
    <property type="molecule type" value="Genomic_DNA"/>
</dbReference>
<dbReference type="InterPro" id="IPR038538">
    <property type="entry name" value="MTERF_sf"/>
</dbReference>